<feature type="region of interest" description="Disordered" evidence="1">
    <location>
        <begin position="50"/>
        <end position="69"/>
    </location>
</feature>
<dbReference type="AlphaFoldDB" id="A0A448WJC8"/>
<evidence type="ECO:0000313" key="2">
    <source>
        <dbReference type="EMBL" id="VEL13201.1"/>
    </source>
</evidence>
<gene>
    <name evidence="2" type="ORF">PXEA_LOCUS6641</name>
</gene>
<accession>A0A448WJC8</accession>
<organism evidence="2 3">
    <name type="scientific">Protopolystoma xenopodis</name>
    <dbReference type="NCBI Taxonomy" id="117903"/>
    <lineage>
        <taxon>Eukaryota</taxon>
        <taxon>Metazoa</taxon>
        <taxon>Spiralia</taxon>
        <taxon>Lophotrochozoa</taxon>
        <taxon>Platyhelminthes</taxon>
        <taxon>Monogenea</taxon>
        <taxon>Polyopisthocotylea</taxon>
        <taxon>Polystomatidea</taxon>
        <taxon>Polystomatidae</taxon>
        <taxon>Protopolystoma</taxon>
    </lineage>
</organism>
<evidence type="ECO:0000313" key="3">
    <source>
        <dbReference type="Proteomes" id="UP000784294"/>
    </source>
</evidence>
<comment type="caution">
    <text evidence="2">The sequence shown here is derived from an EMBL/GenBank/DDBJ whole genome shotgun (WGS) entry which is preliminary data.</text>
</comment>
<evidence type="ECO:0000256" key="1">
    <source>
        <dbReference type="SAM" id="MobiDB-lite"/>
    </source>
</evidence>
<name>A0A448WJC8_9PLAT</name>
<reference evidence="2" key="1">
    <citation type="submission" date="2018-11" db="EMBL/GenBank/DDBJ databases">
        <authorList>
            <consortium name="Pathogen Informatics"/>
        </authorList>
    </citation>
    <scope>NUCLEOTIDE SEQUENCE</scope>
</reference>
<protein>
    <submittedName>
        <fullName evidence="2">Uncharacterized protein</fullName>
    </submittedName>
</protein>
<keyword evidence="3" id="KW-1185">Reference proteome</keyword>
<dbReference type="Proteomes" id="UP000784294">
    <property type="component" value="Unassembled WGS sequence"/>
</dbReference>
<proteinExistence type="predicted"/>
<dbReference type="EMBL" id="CAAALY010017023">
    <property type="protein sequence ID" value="VEL13201.1"/>
    <property type="molecule type" value="Genomic_DNA"/>
</dbReference>
<sequence>MTWSAGCQAIANADCPGGPFQATHLRVASIDSAFPGFQVPSASISAASQQPSLSSPLSAPIPSPQPGQQVNSTPFTLTMPNAPLQTTSTVVCSQSIASTDSSEHPSLSDGSTCILQNDIASVELITTSPTIAFTNKPLSCFTIPITNTSATCDPFFTPLSHTISTNTSTNTVSIPLVMTDVFAPATASSVTLATNTIHGTEFPLDNPDTIVAPPSESTEVCIFIQCHYTLLN</sequence>